<proteinExistence type="predicted"/>
<dbReference type="PaxDb" id="6239-F37B4.5"/>
<dbReference type="AGR" id="WB:WBGene00005476"/>
<feature type="transmembrane region" description="Helical" evidence="1">
    <location>
        <begin position="274"/>
        <end position="297"/>
    </location>
</feature>
<dbReference type="UCSC" id="F37B4.5">
    <property type="organism name" value="c. elegans"/>
</dbReference>
<dbReference type="PhylomeDB" id="O45162"/>
<dbReference type="WormBase" id="F37B4.5">
    <property type="protein sequence ID" value="CE35970"/>
    <property type="gene ID" value="WBGene00005476"/>
    <property type="gene designation" value="srh-270"/>
</dbReference>
<dbReference type="PANTHER" id="PTHR22941">
    <property type="entry name" value="SERPENTINE RECEPTOR"/>
    <property type="match status" value="1"/>
</dbReference>
<keyword evidence="2" id="KW-0675">Receptor</keyword>
<dbReference type="eggNOG" id="ENOG502TFM4">
    <property type="taxonomic scope" value="Eukaryota"/>
</dbReference>
<evidence type="ECO:0000313" key="4">
    <source>
        <dbReference type="WormBase" id="F37B4.5"/>
    </source>
</evidence>
<organism evidence="2 3">
    <name type="scientific">Caenorhabditis elegans</name>
    <dbReference type="NCBI Taxonomy" id="6239"/>
    <lineage>
        <taxon>Eukaryota</taxon>
        <taxon>Metazoa</taxon>
        <taxon>Ecdysozoa</taxon>
        <taxon>Nematoda</taxon>
        <taxon>Chromadorea</taxon>
        <taxon>Rhabditida</taxon>
        <taxon>Rhabditina</taxon>
        <taxon>Rhabditomorpha</taxon>
        <taxon>Rhabditoidea</taxon>
        <taxon>Rhabditidae</taxon>
        <taxon>Peloderinae</taxon>
        <taxon>Caenorhabditis</taxon>
    </lineage>
</organism>
<protein>
    <submittedName>
        <fullName evidence="2">Serpentine Receptor, class H</fullName>
    </submittedName>
</protein>
<sequence length="358" mass="41405">MSSNLSYFNYFSTPRFLNHAFNLTTCLQIPIHILGAYCILCKTPDSMKSVKWSMFNLHFWSVLLDLKITFLISPFVLFPAFAGFPLGVLKYTGISIDVQTYLILISYSALGSSILTLFENRYFLMFAKHSSWRNYRHPFLIINYIISSVYAMPAFLTIPDQKQAVAKVLNTLPNVSKEIRNAPIFVLATDFRLLVITVSLVAVLLVGESLFFVKLLFFNMRKRTRRMATSQYTLNLQRKFLRAIYIQVSAPFLLLSAPVAYLFTTIYFNFYHQVANNFCSLLLAVHGSSSSIFLILIHKSYRKVVWDLLKFDIFTRKNNQVSSFVVSRNSVAIDRRKKIENDSSWKRLISVFNRTIRV</sequence>
<dbReference type="InterPro" id="IPR019422">
    <property type="entry name" value="7TM_GPCR_serpentine_rcpt_Srh"/>
</dbReference>
<dbReference type="Pfam" id="PF10318">
    <property type="entry name" value="7TM_GPCR_Srh"/>
    <property type="match status" value="1"/>
</dbReference>
<feature type="transmembrane region" description="Helical" evidence="1">
    <location>
        <begin position="62"/>
        <end position="86"/>
    </location>
</feature>
<dbReference type="EMBL" id="BX284605">
    <property type="protein sequence ID" value="CCD66317.1"/>
    <property type="molecule type" value="Genomic_DNA"/>
</dbReference>
<dbReference type="OrthoDB" id="5859915at2759"/>
<dbReference type="AlphaFoldDB" id="O45162"/>
<feature type="transmembrane region" description="Helical" evidence="1">
    <location>
        <begin position="98"/>
        <end position="118"/>
    </location>
</feature>
<keyword evidence="1" id="KW-0812">Transmembrane</keyword>
<accession>O45162</accession>
<reference evidence="2 3" key="1">
    <citation type="journal article" date="1998" name="Science">
        <title>Genome sequence of the nematode C. elegans: a platform for investigating biology.</title>
        <authorList>
            <consortium name="The C. elegans sequencing consortium"/>
            <person name="Sulson J.E."/>
            <person name="Waterston R."/>
        </authorList>
    </citation>
    <scope>NUCLEOTIDE SEQUENCE [LARGE SCALE GENOMIC DNA]</scope>
    <source>
        <strain evidence="2 3">Bristol N2</strain>
    </source>
</reference>
<keyword evidence="3" id="KW-1185">Reference proteome</keyword>
<dbReference type="GeneID" id="185413"/>
<name>O45162_CAEEL</name>
<feature type="transmembrane region" description="Helical" evidence="1">
    <location>
        <begin position="244"/>
        <end position="268"/>
    </location>
</feature>
<dbReference type="OMA" id="RRMATSQ"/>
<feature type="transmembrane region" description="Helical" evidence="1">
    <location>
        <begin position="139"/>
        <end position="158"/>
    </location>
</feature>
<dbReference type="InterPro" id="IPR053220">
    <property type="entry name" value="Nematode_rcpt-like_serp_H"/>
</dbReference>
<feature type="transmembrane region" description="Helical" evidence="1">
    <location>
        <begin position="193"/>
        <end position="217"/>
    </location>
</feature>
<dbReference type="CTD" id="185413"/>
<dbReference type="Proteomes" id="UP000001940">
    <property type="component" value="Chromosome V"/>
</dbReference>
<evidence type="ECO:0000256" key="1">
    <source>
        <dbReference type="SAM" id="Phobius"/>
    </source>
</evidence>
<dbReference type="RefSeq" id="NP_503775.2">
    <property type="nucleotide sequence ID" value="NM_071374.3"/>
</dbReference>
<keyword evidence="1" id="KW-1133">Transmembrane helix</keyword>
<evidence type="ECO:0000313" key="3">
    <source>
        <dbReference type="Proteomes" id="UP000001940"/>
    </source>
</evidence>
<dbReference type="SUPFAM" id="SSF81321">
    <property type="entry name" value="Family A G protein-coupled receptor-like"/>
    <property type="match status" value="1"/>
</dbReference>
<dbReference type="HOGENOM" id="CLU_042960_1_1_1"/>
<feature type="transmembrane region" description="Helical" evidence="1">
    <location>
        <begin position="20"/>
        <end position="41"/>
    </location>
</feature>
<gene>
    <name evidence="2 4" type="primary">srh-270</name>
    <name evidence="2" type="ORF">CELE_F37B4.5</name>
    <name evidence="4" type="ORF">F37B4.5</name>
</gene>
<dbReference type="FunCoup" id="O45162">
    <property type="interactions" value="15"/>
</dbReference>
<dbReference type="PANTHER" id="PTHR22941:SF167">
    <property type="entry name" value="SERPENTINE RECEPTOR, CLASS H"/>
    <property type="match status" value="1"/>
</dbReference>
<dbReference type="KEGG" id="cel:CELE_F37B4.5"/>
<keyword evidence="1" id="KW-0472">Membrane</keyword>
<dbReference type="InParanoid" id="O45162"/>
<evidence type="ECO:0000313" key="2">
    <source>
        <dbReference type="EMBL" id="CCD66317.1"/>
    </source>
</evidence>